<comment type="caution">
    <text evidence="1">The sequence shown here is derived from an EMBL/GenBank/DDBJ whole genome shotgun (WGS) entry which is preliminary data.</text>
</comment>
<sequence>MVSNQDISNILLQCELKLGTVSSYTLELFSFCQVASCVDFKLKDVSDLDRSLENELIPWSKKNTKDYRTVVNIRPWGYCQAVQLFFYYISKEKIIYYSGDLITDFEIILVKYDQASY</sequence>
<gene>
    <name evidence="1" type="ORF">BpHYR1_041309</name>
</gene>
<dbReference type="Proteomes" id="UP000276133">
    <property type="component" value="Unassembled WGS sequence"/>
</dbReference>
<evidence type="ECO:0000313" key="2">
    <source>
        <dbReference type="Proteomes" id="UP000276133"/>
    </source>
</evidence>
<reference evidence="1 2" key="1">
    <citation type="journal article" date="2018" name="Sci. Rep.">
        <title>Genomic signatures of local adaptation to the degree of environmental predictability in rotifers.</title>
        <authorList>
            <person name="Franch-Gras L."/>
            <person name="Hahn C."/>
            <person name="Garcia-Roger E.M."/>
            <person name="Carmona M.J."/>
            <person name="Serra M."/>
            <person name="Gomez A."/>
        </authorList>
    </citation>
    <scope>NUCLEOTIDE SEQUENCE [LARGE SCALE GENOMIC DNA]</scope>
    <source>
        <strain evidence="1">HYR1</strain>
    </source>
</reference>
<name>A0A3M7R569_BRAPC</name>
<protein>
    <submittedName>
        <fullName evidence="1">Uncharacterized protein</fullName>
    </submittedName>
</protein>
<accession>A0A3M7R569</accession>
<dbReference type="EMBL" id="REGN01004185">
    <property type="protein sequence ID" value="RNA18710.1"/>
    <property type="molecule type" value="Genomic_DNA"/>
</dbReference>
<evidence type="ECO:0000313" key="1">
    <source>
        <dbReference type="EMBL" id="RNA18710.1"/>
    </source>
</evidence>
<organism evidence="1 2">
    <name type="scientific">Brachionus plicatilis</name>
    <name type="common">Marine rotifer</name>
    <name type="synonym">Brachionus muelleri</name>
    <dbReference type="NCBI Taxonomy" id="10195"/>
    <lineage>
        <taxon>Eukaryota</taxon>
        <taxon>Metazoa</taxon>
        <taxon>Spiralia</taxon>
        <taxon>Gnathifera</taxon>
        <taxon>Rotifera</taxon>
        <taxon>Eurotatoria</taxon>
        <taxon>Monogononta</taxon>
        <taxon>Pseudotrocha</taxon>
        <taxon>Ploima</taxon>
        <taxon>Brachionidae</taxon>
        <taxon>Brachionus</taxon>
    </lineage>
</organism>
<dbReference type="AlphaFoldDB" id="A0A3M7R569"/>
<keyword evidence="2" id="KW-1185">Reference proteome</keyword>
<proteinExistence type="predicted"/>